<proteinExistence type="predicted"/>
<feature type="non-terminal residue" evidence="6">
    <location>
        <position position="183"/>
    </location>
</feature>
<evidence type="ECO:0000256" key="1">
    <source>
        <dbReference type="ARBA" id="ARBA00004141"/>
    </source>
</evidence>
<dbReference type="GeneID" id="28973145"/>
<feature type="domain" description="Calcineurin-like phosphoesterase" evidence="5">
    <location>
        <begin position="31"/>
        <end position="167"/>
    </location>
</feature>
<evidence type="ECO:0000256" key="2">
    <source>
        <dbReference type="ARBA" id="ARBA00022692"/>
    </source>
</evidence>
<dbReference type="GO" id="GO:0016020">
    <property type="term" value="C:membrane"/>
    <property type="evidence" value="ECO:0007669"/>
    <property type="project" value="UniProtKB-SubCell"/>
</dbReference>
<dbReference type="InterPro" id="IPR004843">
    <property type="entry name" value="Calcineurin-like_PHP"/>
</dbReference>
<sequence length="183" mass="20382">MKSYPGRNWALRWLGVRISDAYARKAWTVVTRLSRGKSGGGVDAVVWLGDLLDSGVDTVDQREYASLVHRFHLLFPLPRASTSSFSSLSSRAASSSALVPPIPSIIVPGNHDLGLHRSSTLLAAYGRERFRDAFGPTWGLREWNGWEVAWIDSMALLEDEFWDTDGGGQYGDMKRWLEELGRG</sequence>
<keyword evidence="4" id="KW-0472">Membrane</keyword>
<dbReference type="OrthoDB" id="5977743at2759"/>
<dbReference type="AlphaFoldDB" id="A0A194S710"/>
<dbReference type="InterPro" id="IPR033308">
    <property type="entry name" value="PGAP5/Cdc1/Ted1"/>
</dbReference>
<keyword evidence="7" id="KW-1185">Reference proteome</keyword>
<evidence type="ECO:0000256" key="4">
    <source>
        <dbReference type="ARBA" id="ARBA00023136"/>
    </source>
</evidence>
<keyword evidence="2" id="KW-0812">Transmembrane</keyword>
<dbReference type="GO" id="GO:0005783">
    <property type="term" value="C:endoplasmic reticulum"/>
    <property type="evidence" value="ECO:0007669"/>
    <property type="project" value="TreeGrafter"/>
</dbReference>
<accession>A0A194S710</accession>
<gene>
    <name evidence="6" type="ORF">RHOBADRAFT_25577</name>
</gene>
<evidence type="ECO:0000259" key="5">
    <source>
        <dbReference type="Pfam" id="PF00149"/>
    </source>
</evidence>
<comment type="subcellular location">
    <subcellularLocation>
        <location evidence="1">Membrane</location>
        <topology evidence="1">Multi-pass membrane protein</topology>
    </subcellularLocation>
</comment>
<dbReference type="Gene3D" id="3.60.21.10">
    <property type="match status" value="1"/>
</dbReference>
<organism evidence="6 7">
    <name type="scientific">Rhodotorula graminis (strain WP1)</name>
    <dbReference type="NCBI Taxonomy" id="578459"/>
    <lineage>
        <taxon>Eukaryota</taxon>
        <taxon>Fungi</taxon>
        <taxon>Dikarya</taxon>
        <taxon>Basidiomycota</taxon>
        <taxon>Pucciniomycotina</taxon>
        <taxon>Microbotryomycetes</taxon>
        <taxon>Sporidiobolales</taxon>
        <taxon>Sporidiobolaceae</taxon>
        <taxon>Rhodotorula</taxon>
    </lineage>
</organism>
<evidence type="ECO:0000313" key="7">
    <source>
        <dbReference type="Proteomes" id="UP000053890"/>
    </source>
</evidence>
<reference evidence="6 7" key="1">
    <citation type="journal article" date="2015" name="Front. Microbiol.">
        <title>Genome sequence of the plant growth promoting endophytic yeast Rhodotorula graminis WP1.</title>
        <authorList>
            <person name="Firrincieli A."/>
            <person name="Otillar R."/>
            <person name="Salamov A."/>
            <person name="Schmutz J."/>
            <person name="Khan Z."/>
            <person name="Redman R.S."/>
            <person name="Fleck N.D."/>
            <person name="Lindquist E."/>
            <person name="Grigoriev I.V."/>
            <person name="Doty S.L."/>
        </authorList>
    </citation>
    <scope>NUCLEOTIDE SEQUENCE [LARGE SCALE GENOMIC DNA]</scope>
    <source>
        <strain evidence="6 7">WP1</strain>
    </source>
</reference>
<dbReference type="PANTHER" id="PTHR13315:SF4">
    <property type="entry name" value="METALLOPHOSPHOESTERASE, ISOFORM E"/>
    <property type="match status" value="1"/>
</dbReference>
<dbReference type="InterPro" id="IPR029052">
    <property type="entry name" value="Metallo-depent_PP-like"/>
</dbReference>
<dbReference type="EMBL" id="KQ474076">
    <property type="protein sequence ID" value="KPV76508.1"/>
    <property type="molecule type" value="Genomic_DNA"/>
</dbReference>
<keyword evidence="3" id="KW-1133">Transmembrane helix</keyword>
<dbReference type="STRING" id="578459.A0A194S710"/>
<dbReference type="RefSeq" id="XP_018272557.1">
    <property type="nucleotide sequence ID" value="XM_018412696.1"/>
</dbReference>
<dbReference type="PANTHER" id="PTHR13315">
    <property type="entry name" value="METALLO PHOSPHOESTERASE RELATED"/>
    <property type="match status" value="1"/>
</dbReference>
<dbReference type="GO" id="GO:0006506">
    <property type="term" value="P:GPI anchor biosynthetic process"/>
    <property type="evidence" value="ECO:0007669"/>
    <property type="project" value="InterPro"/>
</dbReference>
<dbReference type="SUPFAM" id="SSF56300">
    <property type="entry name" value="Metallo-dependent phosphatases"/>
    <property type="match status" value="1"/>
</dbReference>
<dbReference type="Pfam" id="PF00149">
    <property type="entry name" value="Metallophos"/>
    <property type="match status" value="1"/>
</dbReference>
<evidence type="ECO:0000313" key="6">
    <source>
        <dbReference type="EMBL" id="KPV76508.1"/>
    </source>
</evidence>
<dbReference type="Proteomes" id="UP000053890">
    <property type="component" value="Unassembled WGS sequence"/>
</dbReference>
<dbReference type="GO" id="GO:0016787">
    <property type="term" value="F:hydrolase activity"/>
    <property type="evidence" value="ECO:0007669"/>
    <property type="project" value="InterPro"/>
</dbReference>
<evidence type="ECO:0000256" key="3">
    <source>
        <dbReference type="ARBA" id="ARBA00022989"/>
    </source>
</evidence>
<name>A0A194S710_RHOGW</name>
<protein>
    <recommendedName>
        <fullName evidence="5">Calcineurin-like phosphoesterase domain-containing protein</fullName>
    </recommendedName>
</protein>